<evidence type="ECO:0000313" key="4">
    <source>
        <dbReference type="Proteomes" id="UP000797356"/>
    </source>
</evidence>
<evidence type="ECO:0000256" key="2">
    <source>
        <dbReference type="SAM" id="MobiDB-lite"/>
    </source>
</evidence>
<reference evidence="3" key="1">
    <citation type="journal article" date="2017" name="Gigascience">
        <title>The genome draft of coconut (Cocos nucifera).</title>
        <authorList>
            <person name="Xiao Y."/>
            <person name="Xu P."/>
            <person name="Fan H."/>
            <person name="Baudouin L."/>
            <person name="Xia W."/>
            <person name="Bocs S."/>
            <person name="Xu J."/>
            <person name="Li Q."/>
            <person name="Guo A."/>
            <person name="Zhou L."/>
            <person name="Li J."/>
            <person name="Wu Y."/>
            <person name="Ma Z."/>
            <person name="Armero A."/>
            <person name="Issali A.E."/>
            <person name="Liu N."/>
            <person name="Peng M."/>
            <person name="Yang Y."/>
        </authorList>
    </citation>
    <scope>NUCLEOTIDE SEQUENCE</scope>
    <source>
        <tissue evidence="3">Spear leaf of Hainan Tall coconut</tissue>
    </source>
</reference>
<proteinExistence type="predicted"/>
<dbReference type="InterPro" id="IPR036770">
    <property type="entry name" value="Ankyrin_rpt-contain_sf"/>
</dbReference>
<sequence>MAEVAIEGGGEIRSDDANISSAQREAAQRKIEKELFTSVMEGNWEKVVGFYKNESVPTKINPAGDTILHLAILTGLESGVIKLMELMEEQDKTRMEQFVQTKNDWGNTPLHQAAFVGMVEVCEFIANQYRTQQVVQPRNNQGETPLHVAVLHGHIKVFCALQTVNERKGWGAMDRKDGGNTILHSAIFREHFGE</sequence>
<dbReference type="PANTHER" id="PTHR47303:SF1">
    <property type="entry name" value="NF-KAPPA-B INHIBITOR BETA"/>
    <property type="match status" value="1"/>
</dbReference>
<dbReference type="PANTHER" id="PTHR47303">
    <property type="match status" value="1"/>
</dbReference>
<dbReference type="Pfam" id="PF12796">
    <property type="entry name" value="Ank_2"/>
    <property type="match status" value="1"/>
</dbReference>
<dbReference type="PROSITE" id="PS50088">
    <property type="entry name" value="ANK_REPEAT"/>
    <property type="match status" value="1"/>
</dbReference>
<reference evidence="3" key="2">
    <citation type="submission" date="2019-07" db="EMBL/GenBank/DDBJ databases">
        <authorList>
            <person name="Yang Y."/>
            <person name="Bocs S."/>
            <person name="Baudouin L."/>
        </authorList>
    </citation>
    <scope>NUCLEOTIDE SEQUENCE</scope>
    <source>
        <tissue evidence="3">Spear leaf of Hainan Tall coconut</tissue>
    </source>
</reference>
<dbReference type="Gene3D" id="1.25.40.20">
    <property type="entry name" value="Ankyrin repeat-containing domain"/>
    <property type="match status" value="1"/>
</dbReference>
<feature type="region of interest" description="Disordered" evidence="2">
    <location>
        <begin position="1"/>
        <end position="20"/>
    </location>
</feature>
<evidence type="ECO:0000313" key="3">
    <source>
        <dbReference type="EMBL" id="KAG1347715.1"/>
    </source>
</evidence>
<evidence type="ECO:0000256" key="1">
    <source>
        <dbReference type="PROSITE-ProRule" id="PRU00023"/>
    </source>
</evidence>
<dbReference type="Proteomes" id="UP000797356">
    <property type="component" value="Chromosome 6"/>
</dbReference>
<dbReference type="AlphaFoldDB" id="A0A8K0ICY2"/>
<dbReference type="SMART" id="SM00248">
    <property type="entry name" value="ANK"/>
    <property type="match status" value="3"/>
</dbReference>
<accession>A0A8K0ICY2</accession>
<protein>
    <submittedName>
        <fullName evidence="3">E3 ubiquitin-protein ligase MIB2</fullName>
    </submittedName>
</protein>
<dbReference type="InterPro" id="IPR002110">
    <property type="entry name" value="Ankyrin_rpt"/>
</dbReference>
<dbReference type="OrthoDB" id="1930691at2759"/>
<dbReference type="EMBL" id="CM017877">
    <property type="protein sequence ID" value="KAG1347715.1"/>
    <property type="molecule type" value="Genomic_DNA"/>
</dbReference>
<name>A0A8K0ICY2_COCNU</name>
<feature type="repeat" description="ANK" evidence="1">
    <location>
        <begin position="141"/>
        <end position="161"/>
    </location>
</feature>
<dbReference type="SUPFAM" id="SSF48403">
    <property type="entry name" value="Ankyrin repeat"/>
    <property type="match status" value="1"/>
</dbReference>
<keyword evidence="4" id="KW-1185">Reference proteome</keyword>
<dbReference type="PROSITE" id="PS50297">
    <property type="entry name" value="ANK_REP_REGION"/>
    <property type="match status" value="1"/>
</dbReference>
<gene>
    <name evidence="3" type="ORF">COCNU_06G015440</name>
</gene>
<comment type="caution">
    <text evidence="3">The sequence shown here is derived from an EMBL/GenBank/DDBJ whole genome shotgun (WGS) entry which is preliminary data.</text>
</comment>
<organism evidence="3 4">
    <name type="scientific">Cocos nucifera</name>
    <name type="common">Coconut palm</name>
    <dbReference type="NCBI Taxonomy" id="13894"/>
    <lineage>
        <taxon>Eukaryota</taxon>
        <taxon>Viridiplantae</taxon>
        <taxon>Streptophyta</taxon>
        <taxon>Embryophyta</taxon>
        <taxon>Tracheophyta</taxon>
        <taxon>Spermatophyta</taxon>
        <taxon>Magnoliopsida</taxon>
        <taxon>Liliopsida</taxon>
        <taxon>Arecaceae</taxon>
        <taxon>Arecoideae</taxon>
        <taxon>Cocoseae</taxon>
        <taxon>Attaleinae</taxon>
        <taxon>Cocos</taxon>
    </lineage>
</organism>
<keyword evidence="1" id="KW-0040">ANK repeat</keyword>